<reference evidence="2" key="1">
    <citation type="journal article" date="2019" name="Int. J. Syst. Evol. Microbiol.">
        <title>The Global Catalogue of Microorganisms (GCM) 10K type strain sequencing project: providing services to taxonomists for standard genome sequencing and annotation.</title>
        <authorList>
            <consortium name="The Broad Institute Genomics Platform"/>
            <consortium name="The Broad Institute Genome Sequencing Center for Infectious Disease"/>
            <person name="Wu L."/>
            <person name="Ma J."/>
        </authorList>
    </citation>
    <scope>NUCLEOTIDE SEQUENCE [LARGE SCALE GENOMIC DNA]</scope>
    <source>
        <strain evidence="2">YJ-61-S</strain>
    </source>
</reference>
<proteinExistence type="predicted"/>
<dbReference type="Gene3D" id="1.10.1740.10">
    <property type="match status" value="1"/>
</dbReference>
<keyword evidence="2" id="KW-1185">Reference proteome</keyword>
<evidence type="ECO:0000313" key="1">
    <source>
        <dbReference type="EMBL" id="MFC4633016.1"/>
    </source>
</evidence>
<dbReference type="InterPro" id="IPR013324">
    <property type="entry name" value="RNA_pol_sigma_r3/r4-like"/>
</dbReference>
<dbReference type="SUPFAM" id="SSF88946">
    <property type="entry name" value="Sigma2 domain of RNA polymerase sigma factors"/>
    <property type="match status" value="1"/>
</dbReference>
<name>A0ABV9HUN7_9FLAO</name>
<dbReference type="Gene3D" id="1.10.10.10">
    <property type="entry name" value="Winged helix-like DNA-binding domain superfamily/Winged helix DNA-binding domain"/>
    <property type="match status" value="1"/>
</dbReference>
<accession>A0ABV9HUN7</accession>
<dbReference type="InterPro" id="IPR014284">
    <property type="entry name" value="RNA_pol_sigma-70_dom"/>
</dbReference>
<sequence length="186" mass="22350">MDETEKYLNGLIHNDRKVVASIYQAFFPKVKSFVLNNKGKEEDVHDVFHDSLMYLIVKHKESPLKIVSFEAYFFTICKNIWRRILKNKKKGVINIDTIHYVDKETDLGLFYLEQKRLEFYQEKFQLLSPNCKEVLGSYFNGMSYEEILQELKYTSINTVRQRVFKCKAKIIQLIKEDRRYRKLKDE</sequence>
<dbReference type="InterPro" id="IPR036388">
    <property type="entry name" value="WH-like_DNA-bd_sf"/>
</dbReference>
<dbReference type="RefSeq" id="WP_379977175.1">
    <property type="nucleotide sequence ID" value="NZ_JBHSFV010000001.1"/>
</dbReference>
<organism evidence="1 2">
    <name type="scientific">Dokdonia ponticola</name>
    <dbReference type="NCBI Taxonomy" id="2041041"/>
    <lineage>
        <taxon>Bacteria</taxon>
        <taxon>Pseudomonadati</taxon>
        <taxon>Bacteroidota</taxon>
        <taxon>Flavobacteriia</taxon>
        <taxon>Flavobacteriales</taxon>
        <taxon>Flavobacteriaceae</taxon>
        <taxon>Dokdonia</taxon>
    </lineage>
</organism>
<protein>
    <submittedName>
        <fullName evidence="1">RNA polymerase sigma factor</fullName>
    </submittedName>
</protein>
<dbReference type="InterPro" id="IPR013325">
    <property type="entry name" value="RNA_pol_sigma_r2"/>
</dbReference>
<dbReference type="NCBIfam" id="TIGR02937">
    <property type="entry name" value="sigma70-ECF"/>
    <property type="match status" value="1"/>
</dbReference>
<comment type="caution">
    <text evidence="1">The sequence shown here is derived from an EMBL/GenBank/DDBJ whole genome shotgun (WGS) entry which is preliminary data.</text>
</comment>
<dbReference type="Proteomes" id="UP001596043">
    <property type="component" value="Unassembled WGS sequence"/>
</dbReference>
<dbReference type="EMBL" id="JBHSFV010000001">
    <property type="protein sequence ID" value="MFC4633016.1"/>
    <property type="molecule type" value="Genomic_DNA"/>
</dbReference>
<gene>
    <name evidence="1" type="ORF">ACFO3O_03810</name>
</gene>
<evidence type="ECO:0000313" key="2">
    <source>
        <dbReference type="Proteomes" id="UP001596043"/>
    </source>
</evidence>
<dbReference type="SUPFAM" id="SSF88659">
    <property type="entry name" value="Sigma3 and sigma4 domains of RNA polymerase sigma factors"/>
    <property type="match status" value="1"/>
</dbReference>